<dbReference type="Proteomes" id="UP000188836">
    <property type="component" value="Unassembled WGS sequence"/>
</dbReference>
<proteinExistence type="predicted"/>
<keyword evidence="2" id="KW-1185">Reference proteome</keyword>
<name>A0A1V2TEX9_9NOCA</name>
<comment type="caution">
    <text evidence="1">The sequence shown here is derived from an EMBL/GenBank/DDBJ whole genome shotgun (WGS) entry which is preliminary data.</text>
</comment>
<protein>
    <submittedName>
        <fullName evidence="1">Uncharacterized protein</fullName>
    </submittedName>
</protein>
<dbReference type="AlphaFoldDB" id="A0A1V2TEX9"/>
<organism evidence="1 2">
    <name type="scientific">Nocardia donostiensis</name>
    <dbReference type="NCBI Taxonomy" id="1538463"/>
    <lineage>
        <taxon>Bacteria</taxon>
        <taxon>Bacillati</taxon>
        <taxon>Actinomycetota</taxon>
        <taxon>Actinomycetes</taxon>
        <taxon>Mycobacteriales</taxon>
        <taxon>Nocardiaceae</taxon>
        <taxon>Nocardia</taxon>
    </lineage>
</organism>
<reference evidence="1 2" key="1">
    <citation type="journal article" date="2016" name="Antonie Van Leeuwenhoek">
        <title>Nocardia donostiensis sp. nov., isolated from human respiratory specimens.</title>
        <authorList>
            <person name="Ercibengoa M."/>
            <person name="Bell M."/>
            <person name="Marimon J.M."/>
            <person name="Humrighouse B."/>
            <person name="Klenk H.P."/>
            <person name="Potter G."/>
            <person name="Perez-Trallero E."/>
        </authorList>
    </citation>
    <scope>NUCLEOTIDE SEQUENCE [LARGE SCALE GENOMIC DNA]</scope>
    <source>
        <strain evidence="1 2">X1655</strain>
    </source>
</reference>
<dbReference type="EMBL" id="MUMY01000011">
    <property type="protein sequence ID" value="ONM48055.1"/>
    <property type="molecule type" value="Genomic_DNA"/>
</dbReference>
<dbReference type="OrthoDB" id="4568394at2"/>
<accession>A0A1V2TEX9</accession>
<dbReference type="RefSeq" id="WP_077117070.1">
    <property type="nucleotide sequence ID" value="NZ_MUKP01000012.1"/>
</dbReference>
<evidence type="ECO:0000313" key="1">
    <source>
        <dbReference type="EMBL" id="ONM48055.1"/>
    </source>
</evidence>
<evidence type="ECO:0000313" key="2">
    <source>
        <dbReference type="Proteomes" id="UP000188836"/>
    </source>
</evidence>
<dbReference type="STRING" id="1538463.B0T36_17795"/>
<sequence>MEKEYAALVDAYLRVEDRYSTSAWDCRANAAPSRLVIGHIAEGFAALHILLDEVIAATGDGSDHVLELRLEIGELLSNTDKAAARAFLEPLYDDLCLIKGPDDELSQCVAELLKNL</sequence>
<gene>
    <name evidence="1" type="ORF">B0T46_13585</name>
</gene>